<feature type="region of interest" description="Disordered" evidence="1">
    <location>
        <begin position="28"/>
        <end position="48"/>
    </location>
</feature>
<dbReference type="Proteomes" id="UP001431429">
    <property type="component" value="Unassembled WGS sequence"/>
</dbReference>
<sequence>MSDTPRLMVRVAVRSVRAPPIPASLTVRAPQRAARSRTVRTTESESQIGPDSFITQALDRYLDRSPNVREVT</sequence>
<evidence type="ECO:0000313" key="3">
    <source>
        <dbReference type="Proteomes" id="UP001431429"/>
    </source>
</evidence>
<gene>
    <name evidence="2" type="ORF">NBG84_39745</name>
</gene>
<evidence type="ECO:0000313" key="2">
    <source>
        <dbReference type="EMBL" id="MCM2394334.1"/>
    </source>
</evidence>
<accession>A0ABT0V0V0</accession>
<reference evidence="2" key="1">
    <citation type="submission" date="2022-06" db="EMBL/GenBank/DDBJ databases">
        <title>Genome public.</title>
        <authorList>
            <person name="Sun Q."/>
        </authorList>
    </citation>
    <scope>NUCLEOTIDE SEQUENCE</scope>
    <source>
        <strain evidence="2">CWNU-1</strain>
    </source>
</reference>
<name>A0ABT0V0V0_9ACTN</name>
<feature type="compositionally biased region" description="Polar residues" evidence="1">
    <location>
        <begin position="39"/>
        <end position="48"/>
    </location>
</feature>
<comment type="caution">
    <text evidence="2">The sequence shown here is derived from an EMBL/GenBank/DDBJ whole genome shotgun (WGS) entry which is preliminary data.</text>
</comment>
<protein>
    <submittedName>
        <fullName evidence="2">Uncharacterized protein</fullName>
    </submittedName>
</protein>
<organism evidence="2 3">
    <name type="scientific">Streptomyces albipurpureus</name>
    <dbReference type="NCBI Taxonomy" id="2897419"/>
    <lineage>
        <taxon>Bacteria</taxon>
        <taxon>Bacillati</taxon>
        <taxon>Actinomycetota</taxon>
        <taxon>Actinomycetes</taxon>
        <taxon>Kitasatosporales</taxon>
        <taxon>Streptomycetaceae</taxon>
        <taxon>Streptomyces</taxon>
    </lineage>
</organism>
<evidence type="ECO:0000256" key="1">
    <source>
        <dbReference type="SAM" id="MobiDB-lite"/>
    </source>
</evidence>
<dbReference type="EMBL" id="JAMQAW010000111">
    <property type="protein sequence ID" value="MCM2394334.1"/>
    <property type="molecule type" value="Genomic_DNA"/>
</dbReference>
<dbReference type="RefSeq" id="WP_250924615.1">
    <property type="nucleotide sequence ID" value="NZ_JAMQAW010000111.1"/>
</dbReference>
<proteinExistence type="predicted"/>
<keyword evidence="3" id="KW-1185">Reference proteome</keyword>